<reference evidence="2 3" key="1">
    <citation type="journal article" date="2019" name="Int. J. Syst. Evol. Microbiol.">
        <title>The Global Catalogue of Microorganisms (GCM) 10K type strain sequencing project: providing services to taxonomists for standard genome sequencing and annotation.</title>
        <authorList>
            <consortium name="The Broad Institute Genomics Platform"/>
            <consortium name="The Broad Institute Genome Sequencing Center for Infectious Disease"/>
            <person name="Wu L."/>
            <person name="Ma J."/>
        </authorList>
    </citation>
    <scope>NUCLEOTIDE SEQUENCE [LARGE SCALE GENOMIC DNA]</scope>
    <source>
        <strain evidence="2 3">JCM 19585</strain>
    </source>
</reference>
<protein>
    <recommendedName>
        <fullName evidence="1">DUF8165 domain-containing protein</fullName>
    </recommendedName>
</protein>
<evidence type="ECO:0000313" key="2">
    <source>
        <dbReference type="EMBL" id="GGL42092.1"/>
    </source>
</evidence>
<name>A0A830FD73_9EURY</name>
<dbReference type="AlphaFoldDB" id="A0A830FD73"/>
<comment type="caution">
    <text evidence="2">The sequence shown here is derived from an EMBL/GenBank/DDBJ whole genome shotgun (WGS) entry which is preliminary data.</text>
</comment>
<proteinExistence type="predicted"/>
<sequence length="118" mass="12380">MLKGHFGRSGGSIDHGDATMLFPVDDLDATVLSGRDAELALGDVESERVIVIAPTGFGSSHFLTSRPLTAIPVADLPAEVRSALDDALDASIDAFAVIQIGKWTTDSPNHSLAEYTDA</sequence>
<evidence type="ECO:0000313" key="3">
    <source>
        <dbReference type="Proteomes" id="UP000628840"/>
    </source>
</evidence>
<dbReference type="OrthoDB" id="257388at2157"/>
<organism evidence="2 3">
    <name type="scientific">Halarchaeum grantii</name>
    <dbReference type="NCBI Taxonomy" id="1193105"/>
    <lineage>
        <taxon>Archaea</taxon>
        <taxon>Methanobacteriati</taxon>
        <taxon>Methanobacteriota</taxon>
        <taxon>Stenosarchaea group</taxon>
        <taxon>Halobacteria</taxon>
        <taxon>Halobacteriales</taxon>
        <taxon>Halobacteriaceae</taxon>
    </lineage>
</organism>
<keyword evidence="3" id="KW-1185">Reference proteome</keyword>
<evidence type="ECO:0000259" key="1">
    <source>
        <dbReference type="Pfam" id="PF26489"/>
    </source>
</evidence>
<dbReference type="RefSeq" id="WP_188884211.1">
    <property type="nucleotide sequence ID" value="NZ_BMPF01000005.1"/>
</dbReference>
<gene>
    <name evidence="2" type="ORF">GCM10009037_27020</name>
</gene>
<feature type="domain" description="DUF8165" evidence="1">
    <location>
        <begin position="1"/>
        <end position="118"/>
    </location>
</feature>
<accession>A0A830FD73</accession>
<dbReference type="Pfam" id="PF26489">
    <property type="entry name" value="DUF8165"/>
    <property type="match status" value="1"/>
</dbReference>
<dbReference type="Proteomes" id="UP000628840">
    <property type="component" value="Unassembled WGS sequence"/>
</dbReference>
<dbReference type="InterPro" id="IPR058472">
    <property type="entry name" value="DUF8165"/>
</dbReference>
<dbReference type="EMBL" id="BMPF01000005">
    <property type="protein sequence ID" value="GGL42092.1"/>
    <property type="molecule type" value="Genomic_DNA"/>
</dbReference>